<comment type="caution">
    <text evidence="2">The sequence shown here is derived from an EMBL/GenBank/DDBJ whole genome shotgun (WGS) entry which is preliminary data.</text>
</comment>
<proteinExistence type="predicted"/>
<sequence length="568" mass="64641">MSKTEVVLELNILGRNKASGPDLLSPSLFKDGGVRLLSELTKLLQTIWETDEGSRSPCDNHRGISLVSVASRLLTGLIVRRLTKSRESQIREEQAGFRSGRGCVDHIFTLQQISEHRHSYRQPTVVIFLDLRATFGLVARNVLWICLLRKGVRGKYMNLLRSLYAHSASRVRVYEQLSRAFITSSGVLQGCPFSPFLSDFVIDDILDGALRESRELGVELLPGTRLTDLEYADDIVLLSPSSEDMQTMLNKEDINRLAVFDHRCIRQMAHIKWADRVSNVVVRRRAFRNAWDTRSIGQLITLHSSRWLGHVLRMPAERLPYRALYTEATNGWVKPRGDRATTWSLYMKTLTARLSKSHTLVIQRSMFLEMLWMHHPTLPRDLRTLMCTPLGCPKNYSSSSAYLHFGLEKALLRHLSLPSNSNCTSVQLQFHIDGVSSFNALKTQVWPILGRAVSSLESEPFIATVCARAPATDCTAICSDQRGMSKKVLHYLPLKETNDYLDRRIVEREVVNNDTSWICFLKEDPVDLDEDNGNCVQCAFWYHYSCVGYHRLNVDFTCMDCGTIEQPT</sequence>
<dbReference type="PANTHER" id="PTHR47027">
    <property type="entry name" value="REVERSE TRANSCRIPTASE DOMAIN-CONTAINING PROTEIN"/>
    <property type="match status" value="1"/>
</dbReference>
<dbReference type="AlphaFoldDB" id="A0A5J4P2E0"/>
<dbReference type="Pfam" id="PF00078">
    <property type="entry name" value="RVT_1"/>
    <property type="match status" value="1"/>
</dbReference>
<accession>A0A5J4P2E0</accession>
<organism evidence="2 3">
    <name type="scientific">Paragonimus westermani</name>
    <dbReference type="NCBI Taxonomy" id="34504"/>
    <lineage>
        <taxon>Eukaryota</taxon>
        <taxon>Metazoa</taxon>
        <taxon>Spiralia</taxon>
        <taxon>Lophotrochozoa</taxon>
        <taxon>Platyhelminthes</taxon>
        <taxon>Trematoda</taxon>
        <taxon>Digenea</taxon>
        <taxon>Plagiorchiida</taxon>
        <taxon>Troglotremata</taxon>
        <taxon>Troglotrematidae</taxon>
        <taxon>Paragonimus</taxon>
    </lineage>
</organism>
<dbReference type="CDD" id="cd01650">
    <property type="entry name" value="RT_nLTR_like"/>
    <property type="match status" value="1"/>
</dbReference>
<reference evidence="2 3" key="1">
    <citation type="journal article" date="2019" name="Gigascience">
        <title>Whole-genome sequence of the oriental lung fluke Paragonimus westermani.</title>
        <authorList>
            <person name="Oey H."/>
            <person name="Zakrzewski M."/>
            <person name="Narain K."/>
            <person name="Devi K.R."/>
            <person name="Agatsuma T."/>
            <person name="Nawaratna S."/>
            <person name="Gobert G.N."/>
            <person name="Jones M.K."/>
            <person name="Ragan M.A."/>
            <person name="McManus D.P."/>
            <person name="Krause L."/>
        </authorList>
    </citation>
    <scope>NUCLEOTIDE SEQUENCE [LARGE SCALE GENOMIC DNA]</scope>
    <source>
        <strain evidence="2 3">IND2009</strain>
    </source>
</reference>
<gene>
    <name evidence="2" type="ORF">DEA37_0013448</name>
</gene>
<dbReference type="Proteomes" id="UP000324629">
    <property type="component" value="Unassembled WGS sequence"/>
</dbReference>
<evidence type="ECO:0000259" key="1">
    <source>
        <dbReference type="PROSITE" id="PS50878"/>
    </source>
</evidence>
<protein>
    <recommendedName>
        <fullName evidence="1">Reverse transcriptase domain-containing protein</fullName>
    </recommendedName>
</protein>
<dbReference type="PROSITE" id="PS50878">
    <property type="entry name" value="RT_POL"/>
    <property type="match status" value="1"/>
</dbReference>
<evidence type="ECO:0000313" key="2">
    <source>
        <dbReference type="EMBL" id="KAA3681478.1"/>
    </source>
</evidence>
<keyword evidence="3" id="KW-1185">Reference proteome</keyword>
<evidence type="ECO:0000313" key="3">
    <source>
        <dbReference type="Proteomes" id="UP000324629"/>
    </source>
</evidence>
<dbReference type="SUPFAM" id="SSF56672">
    <property type="entry name" value="DNA/RNA polymerases"/>
    <property type="match status" value="1"/>
</dbReference>
<dbReference type="EMBL" id="QNGE01000194">
    <property type="protein sequence ID" value="KAA3681478.1"/>
    <property type="molecule type" value="Genomic_DNA"/>
</dbReference>
<name>A0A5J4P2E0_9TREM</name>
<dbReference type="InterPro" id="IPR043502">
    <property type="entry name" value="DNA/RNA_pol_sf"/>
</dbReference>
<dbReference type="PANTHER" id="PTHR47027:SF20">
    <property type="entry name" value="REVERSE TRANSCRIPTASE-LIKE PROTEIN WITH RNA-DIRECTED DNA POLYMERASE DOMAIN"/>
    <property type="match status" value="1"/>
</dbReference>
<dbReference type="InterPro" id="IPR000477">
    <property type="entry name" value="RT_dom"/>
</dbReference>
<feature type="domain" description="Reverse transcriptase" evidence="1">
    <location>
        <begin position="18"/>
        <end position="312"/>
    </location>
</feature>